<feature type="region of interest" description="Disordered" evidence="1">
    <location>
        <begin position="470"/>
        <end position="492"/>
    </location>
</feature>
<dbReference type="Pfam" id="PF07690">
    <property type="entry name" value="MFS_1"/>
    <property type="match status" value="1"/>
</dbReference>
<feature type="transmembrane region" description="Helical" evidence="2">
    <location>
        <begin position="412"/>
        <end position="433"/>
    </location>
</feature>
<gene>
    <name evidence="3" type="ORF">EEDITHA_LOCUS1296</name>
</gene>
<dbReference type="Gene3D" id="1.20.1250.20">
    <property type="entry name" value="MFS general substrate transporter like domains"/>
    <property type="match status" value="1"/>
</dbReference>
<evidence type="ECO:0000313" key="4">
    <source>
        <dbReference type="Proteomes" id="UP001153954"/>
    </source>
</evidence>
<feature type="region of interest" description="Disordered" evidence="1">
    <location>
        <begin position="608"/>
        <end position="633"/>
    </location>
</feature>
<feature type="transmembrane region" description="Helical" evidence="2">
    <location>
        <begin position="349"/>
        <end position="366"/>
    </location>
</feature>
<keyword evidence="2" id="KW-0472">Membrane</keyword>
<dbReference type="GO" id="GO:0022857">
    <property type="term" value="F:transmembrane transporter activity"/>
    <property type="evidence" value="ECO:0007669"/>
    <property type="project" value="InterPro"/>
</dbReference>
<dbReference type="SUPFAM" id="SSF103473">
    <property type="entry name" value="MFS general substrate transporter"/>
    <property type="match status" value="1"/>
</dbReference>
<sequence>MEESWSSGGAPLLRTRSLPLVLEASGGAPARQPKLDPRQLLTLTRHYYPEGGWGWGVAAAATIVQMLAHGLHQAAAVLAVEAVRRFGPEFRMQAGCLGAISAGVALALSPVTVALCVRKSTRVTAVVGGLVAALGCLFTSFATQFHQLFFSYGTVVGVGVGLTRDCSTLMVAQYFKRRRELVEIFIVSGSGLGIAVMSTFIKSAIRAIGWRLGLQAVTGVVFVTFILGTFYRSASLYHPQRRAILHLKNQNKIKRKMKDRNKTDDRQPFFDFSTLRSKTVRILLMSTGISAFGINTPIFYLAYHAEEEGLGDTAELLQAYLGLAWAVGCAAFGLLVRQNSAECRIARQYLTQAAVFVCGLATMALTAVEGSYIGYVMFAWVYGIFCGGYHYSLKMYTYERVRSRNFARTWGFVQCSQAVPIAIGVPLSGYINVGCGGKAGYYFSSTCSLIGSLSLFCIDLHRRSVAHKHTKENGGTVGCDSTATSRNRDREPRAATGAATALVLGAELVAPGRAGRDLLLDSIGPGSLGSPPPNLPPELTCISEEGGLDLDLDLDIPEHLLEELECGGDCITSCNKVENYLMLSEYENNLIAEMPNLNERRGRRWSIVVGNSNSPQPSNHEQNSTPEHHRNSIKWKKKCHNTNNRLITVINEASL</sequence>
<dbReference type="InterPro" id="IPR011701">
    <property type="entry name" value="MFS"/>
</dbReference>
<keyword evidence="4" id="KW-1185">Reference proteome</keyword>
<evidence type="ECO:0008006" key="5">
    <source>
        <dbReference type="Google" id="ProtNLM"/>
    </source>
</evidence>
<evidence type="ECO:0000256" key="2">
    <source>
        <dbReference type="SAM" id="Phobius"/>
    </source>
</evidence>
<reference evidence="3" key="1">
    <citation type="submission" date="2022-03" db="EMBL/GenBank/DDBJ databases">
        <authorList>
            <person name="Tunstrom K."/>
        </authorList>
    </citation>
    <scope>NUCLEOTIDE SEQUENCE</scope>
</reference>
<feature type="transmembrane region" description="Helical" evidence="2">
    <location>
        <begin position="92"/>
        <end position="116"/>
    </location>
</feature>
<keyword evidence="2" id="KW-0812">Transmembrane</keyword>
<feature type="transmembrane region" description="Helical" evidence="2">
    <location>
        <begin position="439"/>
        <end position="458"/>
    </location>
</feature>
<keyword evidence="2" id="KW-1133">Transmembrane helix</keyword>
<dbReference type="PANTHER" id="PTHR11360">
    <property type="entry name" value="MONOCARBOXYLATE TRANSPORTER"/>
    <property type="match status" value="1"/>
</dbReference>
<protein>
    <recommendedName>
        <fullName evidence="5">Monocarboxylate transporter 10-like</fullName>
    </recommendedName>
</protein>
<evidence type="ECO:0000313" key="3">
    <source>
        <dbReference type="EMBL" id="CAH2084756.1"/>
    </source>
</evidence>
<dbReference type="InterPro" id="IPR050327">
    <property type="entry name" value="Proton-linked_MCT"/>
</dbReference>
<feature type="transmembrane region" description="Helical" evidence="2">
    <location>
        <begin position="317"/>
        <end position="337"/>
    </location>
</feature>
<accession>A0AAU9TGB8</accession>
<dbReference type="InterPro" id="IPR036259">
    <property type="entry name" value="MFS_trans_sf"/>
</dbReference>
<dbReference type="AlphaFoldDB" id="A0AAU9TGB8"/>
<feature type="transmembrane region" description="Helical" evidence="2">
    <location>
        <begin position="123"/>
        <end position="143"/>
    </location>
</feature>
<feature type="transmembrane region" description="Helical" evidence="2">
    <location>
        <begin position="184"/>
        <end position="201"/>
    </location>
</feature>
<feature type="transmembrane region" description="Helical" evidence="2">
    <location>
        <begin position="372"/>
        <end position="391"/>
    </location>
</feature>
<dbReference type="PANTHER" id="PTHR11360:SF251">
    <property type="entry name" value="MAJOR FACILITATOR SUPERFAMILY (MFS) PROFILE DOMAIN-CONTAINING PROTEIN"/>
    <property type="match status" value="1"/>
</dbReference>
<feature type="compositionally biased region" description="Polar residues" evidence="1">
    <location>
        <begin position="609"/>
        <end position="625"/>
    </location>
</feature>
<dbReference type="EMBL" id="CAKOGL010000003">
    <property type="protein sequence ID" value="CAH2084756.1"/>
    <property type="molecule type" value="Genomic_DNA"/>
</dbReference>
<proteinExistence type="predicted"/>
<evidence type="ECO:0000256" key="1">
    <source>
        <dbReference type="SAM" id="MobiDB-lite"/>
    </source>
</evidence>
<comment type="caution">
    <text evidence="3">The sequence shown here is derived from an EMBL/GenBank/DDBJ whole genome shotgun (WGS) entry which is preliminary data.</text>
</comment>
<feature type="transmembrane region" description="Helical" evidence="2">
    <location>
        <begin position="213"/>
        <end position="231"/>
    </location>
</feature>
<dbReference type="Proteomes" id="UP001153954">
    <property type="component" value="Unassembled WGS sequence"/>
</dbReference>
<feature type="transmembrane region" description="Helical" evidence="2">
    <location>
        <begin position="282"/>
        <end position="305"/>
    </location>
</feature>
<feature type="transmembrane region" description="Helical" evidence="2">
    <location>
        <begin position="149"/>
        <end position="172"/>
    </location>
</feature>
<name>A0AAU9TGB8_EUPED</name>
<organism evidence="3 4">
    <name type="scientific">Euphydryas editha</name>
    <name type="common">Edith's checkerspot</name>
    <dbReference type="NCBI Taxonomy" id="104508"/>
    <lineage>
        <taxon>Eukaryota</taxon>
        <taxon>Metazoa</taxon>
        <taxon>Ecdysozoa</taxon>
        <taxon>Arthropoda</taxon>
        <taxon>Hexapoda</taxon>
        <taxon>Insecta</taxon>
        <taxon>Pterygota</taxon>
        <taxon>Neoptera</taxon>
        <taxon>Endopterygota</taxon>
        <taxon>Lepidoptera</taxon>
        <taxon>Glossata</taxon>
        <taxon>Ditrysia</taxon>
        <taxon>Papilionoidea</taxon>
        <taxon>Nymphalidae</taxon>
        <taxon>Nymphalinae</taxon>
        <taxon>Euphydryas</taxon>
    </lineage>
</organism>